<evidence type="ECO:0000313" key="1">
    <source>
        <dbReference type="EMBL" id="MPW20016.1"/>
    </source>
</evidence>
<sequence length="247" mass="25292">MAPRLVNFLILAIMLVGMLDALTGCVGNAVAPSPSASAPAPGIPAGATPAGFFKICKGQTYALCATASCTVINQVAYCKCDVKEGDSISLPLRVDGEDVCSINANGVDNGYMVSTFSLPESVVAPNGHRALYTCPAGSTGGYAQCDGGICFTSSSGSSFPGFDRQLGSTDIICACPITQAQGSPVGYQIAGPYPCADSYFRYCNSQTANTRTGSTVKVGAPTGTARFLALQLNGNVPKLNECRAPSQ</sequence>
<dbReference type="EMBL" id="WHNP01000025">
    <property type="protein sequence ID" value="MPW20016.1"/>
    <property type="molecule type" value="Genomic_DNA"/>
</dbReference>
<dbReference type="RefSeq" id="WP_152762576.1">
    <property type="nucleotide sequence ID" value="NZ_WHNP01000025.1"/>
</dbReference>
<comment type="caution">
    <text evidence="1">The sequence shown here is derived from an EMBL/GenBank/DDBJ whole genome shotgun (WGS) entry which is preliminary data.</text>
</comment>
<organism evidence="1 2">
    <name type="scientific">Paraburkholderia franconis</name>
    <dbReference type="NCBI Taxonomy" id="2654983"/>
    <lineage>
        <taxon>Bacteria</taxon>
        <taxon>Pseudomonadati</taxon>
        <taxon>Pseudomonadota</taxon>
        <taxon>Betaproteobacteria</taxon>
        <taxon>Burkholderiales</taxon>
        <taxon>Burkholderiaceae</taxon>
        <taxon>Paraburkholderia</taxon>
    </lineage>
</organism>
<dbReference type="AlphaFoldDB" id="A0A7X1NEF4"/>
<gene>
    <name evidence="1" type="ORF">GCT13_24750</name>
</gene>
<name>A0A7X1NEF4_9BURK</name>
<accession>A0A7X1NEF4</accession>
<protein>
    <submittedName>
        <fullName evidence="1">Uncharacterized protein</fullName>
    </submittedName>
</protein>
<keyword evidence="2" id="KW-1185">Reference proteome</keyword>
<proteinExistence type="predicted"/>
<dbReference type="Proteomes" id="UP000484381">
    <property type="component" value="Unassembled WGS sequence"/>
</dbReference>
<evidence type="ECO:0000313" key="2">
    <source>
        <dbReference type="Proteomes" id="UP000484381"/>
    </source>
</evidence>
<reference evidence="1 2" key="1">
    <citation type="submission" date="2019-10" db="EMBL/GenBank/DDBJ databases">
        <title>Paraburkholderia sp. isolated from nodules of Mimosa pudica from Brazilian Atlantic Forest soils.</title>
        <authorList>
            <person name="Paulitsch F."/>
            <person name="Hungria M."/>
            <person name="Dall'Agnol R."/>
        </authorList>
    </citation>
    <scope>NUCLEOTIDE SEQUENCE [LARGE SCALE GENOMIC DNA]</scope>
    <source>
        <strain evidence="1 2">CNPSo 3157</strain>
    </source>
</reference>